<evidence type="ECO:0000313" key="2">
    <source>
        <dbReference type="Proteomes" id="UP000034764"/>
    </source>
</evidence>
<gene>
    <name evidence="1" type="ORF">UT53_C0004G0002</name>
</gene>
<proteinExistence type="predicted"/>
<comment type="caution">
    <text evidence="1">The sequence shown here is derived from an EMBL/GenBank/DDBJ whole genome shotgun (WGS) entry which is preliminary data.</text>
</comment>
<evidence type="ECO:0000313" key="1">
    <source>
        <dbReference type="EMBL" id="KKR23904.1"/>
    </source>
</evidence>
<reference evidence="1 2" key="1">
    <citation type="journal article" date="2015" name="Nature">
        <title>rRNA introns, odd ribosomes, and small enigmatic genomes across a large radiation of phyla.</title>
        <authorList>
            <person name="Brown C.T."/>
            <person name="Hug L.A."/>
            <person name="Thomas B.C."/>
            <person name="Sharon I."/>
            <person name="Castelle C.J."/>
            <person name="Singh A."/>
            <person name="Wilkins M.J."/>
            <person name="Williams K.H."/>
            <person name="Banfield J.F."/>
        </authorList>
    </citation>
    <scope>NUCLEOTIDE SEQUENCE [LARGE SCALE GENOMIC DNA]</scope>
</reference>
<protein>
    <submittedName>
        <fullName evidence="1">Uncharacterized protein</fullName>
    </submittedName>
</protein>
<dbReference type="Proteomes" id="UP000034764">
    <property type="component" value="Unassembled WGS sequence"/>
</dbReference>
<accession>A0A0G0P6M1</accession>
<dbReference type="EMBL" id="LBXD01000004">
    <property type="protein sequence ID" value="KKR23904.1"/>
    <property type="molecule type" value="Genomic_DNA"/>
</dbReference>
<dbReference type="AlphaFoldDB" id="A0A0G0P6M1"/>
<name>A0A0G0P6M1_9BACT</name>
<sequence length="102" mass="11362">MVNTLISSQVLLGKEIDMTEPVGLLAQLRASYQANRQRLAMEKANTDKEAEAKRIVDILNAKERNRRENVRLNKIAEDHIQVIIAAAREDAKNGSAAIMPLP</sequence>
<organism evidence="1 2">
    <name type="scientific">Candidatus Yanofskybacteria bacterium GW2011_GWD2_39_48</name>
    <dbReference type="NCBI Taxonomy" id="1619031"/>
    <lineage>
        <taxon>Bacteria</taxon>
        <taxon>Candidatus Yanofskyibacteriota</taxon>
    </lineage>
</organism>